<evidence type="ECO:0000313" key="2">
    <source>
        <dbReference type="Proteomes" id="UP001271274"/>
    </source>
</evidence>
<dbReference type="EMBL" id="JARAYU010000002">
    <property type="protein sequence ID" value="MDX3699613.1"/>
    <property type="molecule type" value="Genomic_DNA"/>
</dbReference>
<dbReference type="Proteomes" id="UP001271274">
    <property type="component" value="Unassembled WGS sequence"/>
</dbReference>
<organism evidence="1 2">
    <name type="scientific">Streptomyces europaeiscabiei</name>
    <dbReference type="NCBI Taxonomy" id="146819"/>
    <lineage>
        <taxon>Bacteria</taxon>
        <taxon>Bacillati</taxon>
        <taxon>Actinomycetota</taxon>
        <taxon>Actinomycetes</taxon>
        <taxon>Kitasatosporales</taxon>
        <taxon>Streptomycetaceae</taxon>
        <taxon>Streptomyces</taxon>
    </lineage>
</organism>
<reference evidence="1 2" key="1">
    <citation type="journal article" date="2023" name="Microb. Genom.">
        <title>Mesoterricola silvestris gen. nov., sp. nov., Mesoterricola sediminis sp. nov., Geothrix oryzae sp. nov., Geothrix edaphica sp. nov., Geothrix rubra sp. nov., and Geothrix limicola sp. nov., six novel members of Acidobacteriota isolated from soils.</title>
        <authorList>
            <person name="Weisberg A.J."/>
            <person name="Pearce E."/>
            <person name="Kramer C.G."/>
            <person name="Chang J.H."/>
            <person name="Clarke C.R."/>
        </authorList>
    </citation>
    <scope>NUCLEOTIDE SEQUENCE [LARGE SCALE GENOMIC DNA]</scope>
    <source>
        <strain evidence="1 2">ID09-01A</strain>
    </source>
</reference>
<evidence type="ECO:0000313" key="1">
    <source>
        <dbReference type="EMBL" id="MDX3699613.1"/>
    </source>
</evidence>
<proteinExistence type="predicted"/>
<dbReference type="RefSeq" id="WP_319061746.1">
    <property type="nucleotide sequence ID" value="NZ_JARAYT010000037.1"/>
</dbReference>
<name>A0ABU4NCL8_9ACTN</name>
<accession>A0ABU4NCL8</accession>
<keyword evidence="2" id="KW-1185">Reference proteome</keyword>
<gene>
    <name evidence="1" type="ORF">PV662_07550</name>
</gene>
<protein>
    <recommendedName>
        <fullName evidence="3">Secreted protein</fullName>
    </recommendedName>
</protein>
<evidence type="ECO:0008006" key="3">
    <source>
        <dbReference type="Google" id="ProtNLM"/>
    </source>
</evidence>
<comment type="caution">
    <text evidence="1">The sequence shown here is derived from an EMBL/GenBank/DDBJ whole genome shotgun (WGS) entry which is preliminary data.</text>
</comment>
<sequence>MNQSLSTSTPKSTLPEQTRAAALSVDVMNDLDTGQPMLLASTEANQGDLQVVTPAQVLAKVNEQRAQLDRIEALANEYAATVVLPAFIEAHDIELIETSLDGLVEVDPDLASRFTAYSALMADGTFIVGVPEGQNPIVRLAAVRDLVRTLQTKADAA</sequence>